<protein>
    <recommendedName>
        <fullName evidence="3">L-tryptophan decarboxylase PsiD-like domain-containing protein</fullName>
    </recommendedName>
</protein>
<organism evidence="4 5">
    <name type="scientific">Gymnopilus dilepis</name>
    <dbReference type="NCBI Taxonomy" id="231916"/>
    <lineage>
        <taxon>Eukaryota</taxon>
        <taxon>Fungi</taxon>
        <taxon>Dikarya</taxon>
        <taxon>Basidiomycota</taxon>
        <taxon>Agaricomycotina</taxon>
        <taxon>Agaricomycetes</taxon>
        <taxon>Agaricomycetidae</taxon>
        <taxon>Agaricales</taxon>
        <taxon>Agaricineae</taxon>
        <taxon>Hymenogastraceae</taxon>
        <taxon>Gymnopilus</taxon>
    </lineage>
</organism>
<keyword evidence="1" id="KW-0210">Decarboxylase</keyword>
<dbReference type="GO" id="GO:0004609">
    <property type="term" value="F:phosphatidylserine decarboxylase activity"/>
    <property type="evidence" value="ECO:0007669"/>
    <property type="project" value="InterPro"/>
</dbReference>
<dbReference type="Pfam" id="PF12588">
    <property type="entry name" value="PSDC"/>
    <property type="match status" value="1"/>
</dbReference>
<dbReference type="STRING" id="231916.A0A409VZJ6"/>
<evidence type="ECO:0000259" key="3">
    <source>
        <dbReference type="Pfam" id="PF12588"/>
    </source>
</evidence>
<dbReference type="InParanoid" id="A0A409VZJ6"/>
<dbReference type="InterPro" id="IPR022237">
    <property type="entry name" value="PsiD-like"/>
</dbReference>
<keyword evidence="2" id="KW-0456">Lyase</keyword>
<sequence>MPSGSQNLVHHRLGDWLPKDQSVLDSWFRHKVDKAKARNRKPEEWHPVVQEFRRLIESDPDIYMSFHEMFDQEPDKPPYNQGPTGQWKNRNYMHLLELFDLIITEAPAFHDKHHILPMNAVLDWPMGTPGGLRAFLNPKVNQMFHKLFDVWFAFLSSPDSRYVLTDEEHGWFGPAASAALGDFAETFLCDPGAPYRGFKSWDDFFTRQFRPGARPVQFADDDSIVNSPCESTVYKTAHNIKAIDRFWIKGGPYSLTHILNNDELTSQFVGGSIWQAFLSALNYHRWASPVNGTIVKVVNVPGTYYAESPEMGFENPDGPDPSAPNASQGFLTAVATRALIFIQADNPQIGLMCFVGVGMGEVSTCEVTVRPGQRVRKGEEIGMFHFGGSTACLVFRRETGIRFSADYPPGRAVLLNAAIATVE</sequence>
<dbReference type="Proteomes" id="UP000284706">
    <property type="component" value="Unassembled WGS sequence"/>
</dbReference>
<evidence type="ECO:0000256" key="2">
    <source>
        <dbReference type="ARBA" id="ARBA00023239"/>
    </source>
</evidence>
<evidence type="ECO:0000313" key="4">
    <source>
        <dbReference type="EMBL" id="PPQ71653.1"/>
    </source>
</evidence>
<dbReference type="AlphaFoldDB" id="A0A409VZJ6"/>
<keyword evidence="5" id="KW-1185">Reference proteome</keyword>
<comment type="caution">
    <text evidence="4">The sequence shown here is derived from an EMBL/GenBank/DDBJ whole genome shotgun (WGS) entry which is preliminary data.</text>
</comment>
<dbReference type="GO" id="GO:0005739">
    <property type="term" value="C:mitochondrion"/>
    <property type="evidence" value="ECO:0007669"/>
    <property type="project" value="TreeGrafter"/>
</dbReference>
<dbReference type="EMBL" id="NHYE01005493">
    <property type="protein sequence ID" value="PPQ71653.1"/>
    <property type="molecule type" value="Genomic_DNA"/>
</dbReference>
<dbReference type="Pfam" id="PF02666">
    <property type="entry name" value="PS_Dcarbxylase"/>
    <property type="match status" value="1"/>
</dbReference>
<evidence type="ECO:0000313" key="5">
    <source>
        <dbReference type="Proteomes" id="UP000284706"/>
    </source>
</evidence>
<proteinExistence type="predicted"/>
<dbReference type="InterPro" id="IPR003817">
    <property type="entry name" value="PS_Dcarbxylase"/>
</dbReference>
<dbReference type="PANTHER" id="PTHR10067">
    <property type="entry name" value="PHOSPHATIDYLSERINE DECARBOXYLASE"/>
    <property type="match status" value="1"/>
</dbReference>
<name>A0A409VZJ6_9AGAR</name>
<feature type="domain" description="L-tryptophan decarboxylase PsiD-like" evidence="3">
    <location>
        <begin position="46"/>
        <end position="179"/>
    </location>
</feature>
<reference evidence="4 5" key="1">
    <citation type="journal article" date="2018" name="Evol. Lett.">
        <title>Horizontal gene cluster transfer increased hallucinogenic mushroom diversity.</title>
        <authorList>
            <person name="Reynolds H.T."/>
            <person name="Vijayakumar V."/>
            <person name="Gluck-Thaler E."/>
            <person name="Korotkin H.B."/>
            <person name="Matheny P.B."/>
            <person name="Slot J.C."/>
        </authorList>
    </citation>
    <scope>NUCLEOTIDE SEQUENCE [LARGE SCALE GENOMIC DNA]</scope>
    <source>
        <strain evidence="4 5">SRW20</strain>
    </source>
</reference>
<gene>
    <name evidence="4" type="ORF">CVT26_010572</name>
</gene>
<dbReference type="OrthoDB" id="5973539at2759"/>
<dbReference type="PANTHER" id="PTHR10067:SF9">
    <property type="entry name" value="PHOSPHATIDYLSERINE DECARBOXYLASE FAMILY PROTEIN (AFU_ORTHOLOGUE AFUA_7G01730)"/>
    <property type="match status" value="1"/>
</dbReference>
<dbReference type="GO" id="GO:0006646">
    <property type="term" value="P:phosphatidylethanolamine biosynthetic process"/>
    <property type="evidence" value="ECO:0007669"/>
    <property type="project" value="TreeGrafter"/>
</dbReference>
<evidence type="ECO:0000256" key="1">
    <source>
        <dbReference type="ARBA" id="ARBA00022793"/>
    </source>
</evidence>
<accession>A0A409VZJ6</accession>